<dbReference type="PRINTS" id="PR00080">
    <property type="entry name" value="SDRFAMILY"/>
</dbReference>
<dbReference type="GO" id="GO:0016491">
    <property type="term" value="F:oxidoreductase activity"/>
    <property type="evidence" value="ECO:0007669"/>
    <property type="project" value="UniProtKB-KW"/>
</dbReference>
<reference evidence="3 4" key="1">
    <citation type="submission" date="2019-03" db="EMBL/GenBank/DDBJ databases">
        <title>Genome Sequencing and Assembly of Various Microbes Isolated from Partially Reclaimed Soil and Acid Mine Drainage (AMD) Site.</title>
        <authorList>
            <person name="Steinbock B."/>
            <person name="Bechtold R."/>
            <person name="Sevigny J.L."/>
            <person name="Thomas D."/>
            <person name="Cuthill L.R."/>
            <person name="Aveiro Johannsen E.J."/>
            <person name="Thomas K."/>
            <person name="Ghosh A."/>
        </authorList>
    </citation>
    <scope>NUCLEOTIDE SEQUENCE [LARGE SCALE GENOMIC DNA]</scope>
    <source>
        <strain evidence="3 4">S-A3</strain>
    </source>
</reference>
<evidence type="ECO:0000256" key="2">
    <source>
        <dbReference type="ARBA" id="ARBA00023002"/>
    </source>
</evidence>
<organism evidence="3 4">
    <name type="scientific">Kocuria rosea</name>
    <name type="common">Deinococcus erythromyxa</name>
    <name type="synonym">Micrococcus rubens</name>
    <dbReference type="NCBI Taxonomy" id="1275"/>
    <lineage>
        <taxon>Bacteria</taxon>
        <taxon>Bacillati</taxon>
        <taxon>Actinomycetota</taxon>
        <taxon>Actinomycetes</taxon>
        <taxon>Micrococcales</taxon>
        <taxon>Micrococcaceae</taxon>
        <taxon>Kocuria</taxon>
    </lineage>
</organism>
<keyword evidence="2" id="KW-0560">Oxidoreductase</keyword>
<dbReference type="FunFam" id="3.40.50.720:FF:000173">
    <property type="entry name" value="3-oxoacyl-[acyl-carrier protein] reductase"/>
    <property type="match status" value="1"/>
</dbReference>
<evidence type="ECO:0000313" key="3">
    <source>
        <dbReference type="EMBL" id="TDL43115.1"/>
    </source>
</evidence>
<dbReference type="AlphaFoldDB" id="A0A4R5YEA3"/>
<comment type="caution">
    <text evidence="3">The sequence shown here is derived from an EMBL/GenBank/DDBJ whole genome shotgun (WGS) entry which is preliminary data.</text>
</comment>
<protein>
    <submittedName>
        <fullName evidence="3">SDR family oxidoreductase</fullName>
    </submittedName>
</protein>
<dbReference type="Pfam" id="PF13561">
    <property type="entry name" value="adh_short_C2"/>
    <property type="match status" value="1"/>
</dbReference>
<dbReference type="Proteomes" id="UP000295163">
    <property type="component" value="Unassembled WGS sequence"/>
</dbReference>
<dbReference type="CDD" id="cd05233">
    <property type="entry name" value="SDR_c"/>
    <property type="match status" value="1"/>
</dbReference>
<dbReference type="EMBL" id="SMZT01000003">
    <property type="protein sequence ID" value="TDL43115.1"/>
    <property type="molecule type" value="Genomic_DNA"/>
</dbReference>
<gene>
    <name evidence="3" type="ORF">E2R59_09880</name>
</gene>
<dbReference type="InterPro" id="IPR002347">
    <property type="entry name" value="SDR_fam"/>
</dbReference>
<dbReference type="PRINTS" id="PR00081">
    <property type="entry name" value="GDHRDH"/>
</dbReference>
<evidence type="ECO:0000256" key="1">
    <source>
        <dbReference type="ARBA" id="ARBA00006484"/>
    </source>
</evidence>
<accession>A0A4R5YEA3</accession>
<dbReference type="InterPro" id="IPR050259">
    <property type="entry name" value="SDR"/>
</dbReference>
<evidence type="ECO:0000313" key="4">
    <source>
        <dbReference type="Proteomes" id="UP000295163"/>
    </source>
</evidence>
<name>A0A4R5YEA3_KOCRO</name>
<dbReference type="PANTHER" id="PTHR42879">
    <property type="entry name" value="3-OXOACYL-(ACYL-CARRIER-PROTEIN) REDUCTASE"/>
    <property type="match status" value="1"/>
</dbReference>
<comment type="similarity">
    <text evidence="1">Belongs to the short-chain dehydrogenases/reductases (SDR) family.</text>
</comment>
<dbReference type="SUPFAM" id="SSF51735">
    <property type="entry name" value="NAD(P)-binding Rossmann-fold domains"/>
    <property type="match status" value="1"/>
</dbReference>
<proteinExistence type="inferred from homology"/>
<dbReference type="Gene3D" id="3.40.50.720">
    <property type="entry name" value="NAD(P)-binding Rossmann-like Domain"/>
    <property type="match status" value="1"/>
</dbReference>
<sequence>MEPTVNKHALVTGGSGGIGLAICEALDASGYHVTSIDRVEGPYDTLVGDLSSAGTVAQLADEVLARVGRVDVLVNNVGAVFPGALADLALGSMEASFHLNLMPAVILSQKLTPGMATAGWGRIVNITSRAALGKAERTAYVAAKAGLIGLTRVWALEYAAAGITVNAVGPGPIETPLFAGANSQPSDGTDLAESVPVRRMGKPSEVAHAVDFFASEEAGFVTGQTLYVCGGMTVGANHF</sequence>
<dbReference type="InterPro" id="IPR036291">
    <property type="entry name" value="NAD(P)-bd_dom_sf"/>
</dbReference>